<dbReference type="Gene3D" id="3.20.20.140">
    <property type="entry name" value="Metal-dependent hydrolases"/>
    <property type="match status" value="1"/>
</dbReference>
<dbReference type="Proteomes" id="UP000593765">
    <property type="component" value="Chromosome"/>
</dbReference>
<evidence type="ECO:0000313" key="4">
    <source>
        <dbReference type="EMBL" id="QOV89176.1"/>
    </source>
</evidence>
<keyword evidence="2" id="KW-0732">Signal</keyword>
<sequence>MSSANLCRRDFLRAAVATCVTASLTSAAVSSSPVIDTHTHFYDPSRPQGVPWPSKNDPLLYRTVLPAEFKKIAVPLGITGTVVVEASPWVEDNQFVLDLAKDEPFIVGLCGNLTPGEADFAQHLARFSKNPLFRGIRIAGADWVKRVADDRFIDDLKRMLDADLQLDVNTGTANLPATAKLADRLPALRMVLNHCANTPIDGQAVKPDWLAGMKALGGRRNVFAKVSGVVEGTAKRNGDAPADVAFYKPVLDVLWEQFGEDRLIFGSNWPVSARFAPLDRVVGIVRGYFEPRGPAVLAKVLGGNAATAYKCVKR</sequence>
<reference evidence="4 5" key="1">
    <citation type="submission" date="2020-10" db="EMBL/GenBank/DDBJ databases">
        <title>Wide distribution of Phycisphaera-like planctomycetes from WD2101 soil group in peatlands and genome analysis of the first cultivated representative.</title>
        <authorList>
            <person name="Dedysh S.N."/>
            <person name="Beletsky A.V."/>
            <person name="Ivanova A."/>
            <person name="Kulichevskaya I.S."/>
            <person name="Suzina N.E."/>
            <person name="Philippov D.A."/>
            <person name="Rakitin A.L."/>
            <person name="Mardanov A.V."/>
            <person name="Ravin N.V."/>
        </authorList>
    </citation>
    <scope>NUCLEOTIDE SEQUENCE [LARGE SCALE GENOMIC DNA]</scope>
    <source>
        <strain evidence="4 5">M1803</strain>
    </source>
</reference>
<dbReference type="SUPFAM" id="SSF51556">
    <property type="entry name" value="Metallo-dependent hydrolases"/>
    <property type="match status" value="1"/>
</dbReference>
<dbReference type="PANTHER" id="PTHR43569:SF2">
    <property type="entry name" value="AMIDOHYDROLASE-RELATED DOMAIN-CONTAINING PROTEIN"/>
    <property type="match status" value="1"/>
</dbReference>
<feature type="signal peptide" evidence="2">
    <location>
        <begin position="1"/>
        <end position="27"/>
    </location>
</feature>
<organism evidence="4 5">
    <name type="scientific">Humisphaera borealis</name>
    <dbReference type="NCBI Taxonomy" id="2807512"/>
    <lineage>
        <taxon>Bacteria</taxon>
        <taxon>Pseudomonadati</taxon>
        <taxon>Planctomycetota</taxon>
        <taxon>Phycisphaerae</taxon>
        <taxon>Tepidisphaerales</taxon>
        <taxon>Tepidisphaeraceae</taxon>
        <taxon>Humisphaera</taxon>
    </lineage>
</organism>
<feature type="domain" description="Amidohydrolase-related" evidence="3">
    <location>
        <begin position="35"/>
        <end position="310"/>
    </location>
</feature>
<dbReference type="KEGG" id="hbs:IPV69_23660"/>
<dbReference type="RefSeq" id="WP_206292199.1">
    <property type="nucleotide sequence ID" value="NZ_CP063458.1"/>
</dbReference>
<evidence type="ECO:0000256" key="2">
    <source>
        <dbReference type="SAM" id="SignalP"/>
    </source>
</evidence>
<evidence type="ECO:0000313" key="5">
    <source>
        <dbReference type="Proteomes" id="UP000593765"/>
    </source>
</evidence>
<dbReference type="GO" id="GO:0016787">
    <property type="term" value="F:hydrolase activity"/>
    <property type="evidence" value="ECO:0007669"/>
    <property type="project" value="InterPro"/>
</dbReference>
<name>A0A7M2WUK1_9BACT</name>
<keyword evidence="5" id="KW-1185">Reference proteome</keyword>
<feature type="chain" id="PRO_5034657138" evidence="2">
    <location>
        <begin position="28"/>
        <end position="314"/>
    </location>
</feature>
<proteinExistence type="inferred from homology"/>
<dbReference type="InterPro" id="IPR006680">
    <property type="entry name" value="Amidohydro-rel"/>
</dbReference>
<dbReference type="PANTHER" id="PTHR43569">
    <property type="entry name" value="AMIDOHYDROLASE"/>
    <property type="match status" value="1"/>
</dbReference>
<evidence type="ECO:0000259" key="3">
    <source>
        <dbReference type="Pfam" id="PF04909"/>
    </source>
</evidence>
<dbReference type="InterPro" id="IPR006311">
    <property type="entry name" value="TAT_signal"/>
</dbReference>
<dbReference type="AlphaFoldDB" id="A0A7M2WUK1"/>
<comment type="similarity">
    <text evidence="1">Belongs to the metallo-dependent hydrolases superfamily.</text>
</comment>
<evidence type="ECO:0000256" key="1">
    <source>
        <dbReference type="ARBA" id="ARBA00038310"/>
    </source>
</evidence>
<accession>A0A7M2WUK1</accession>
<dbReference type="InterPro" id="IPR032466">
    <property type="entry name" value="Metal_Hydrolase"/>
</dbReference>
<gene>
    <name evidence="4" type="ORF">IPV69_23660</name>
</gene>
<dbReference type="Pfam" id="PF04909">
    <property type="entry name" value="Amidohydro_2"/>
    <property type="match status" value="1"/>
</dbReference>
<dbReference type="PROSITE" id="PS51318">
    <property type="entry name" value="TAT"/>
    <property type="match status" value="1"/>
</dbReference>
<dbReference type="EMBL" id="CP063458">
    <property type="protein sequence ID" value="QOV89176.1"/>
    <property type="molecule type" value="Genomic_DNA"/>
</dbReference>
<dbReference type="InterPro" id="IPR052350">
    <property type="entry name" value="Metallo-dep_Lactonases"/>
</dbReference>
<protein>
    <submittedName>
        <fullName evidence="4">Amidohydrolase family protein</fullName>
    </submittedName>
</protein>